<reference evidence="1 2" key="1">
    <citation type="journal article" date="2022" name="Allergy">
        <title>Genome assembly and annotation of Periplaneta americana reveal a comprehensive cockroach allergen profile.</title>
        <authorList>
            <person name="Wang L."/>
            <person name="Xiong Q."/>
            <person name="Saelim N."/>
            <person name="Wang L."/>
            <person name="Nong W."/>
            <person name="Wan A.T."/>
            <person name="Shi M."/>
            <person name="Liu X."/>
            <person name="Cao Q."/>
            <person name="Hui J.H.L."/>
            <person name="Sookrung N."/>
            <person name="Leung T.F."/>
            <person name="Tungtrongchitr A."/>
            <person name="Tsui S.K.W."/>
        </authorList>
    </citation>
    <scope>NUCLEOTIDE SEQUENCE [LARGE SCALE GENOMIC DNA]</scope>
    <source>
        <strain evidence="1">PWHHKU_190912</strain>
    </source>
</reference>
<evidence type="ECO:0000313" key="1">
    <source>
        <dbReference type="EMBL" id="KAJ4438517.1"/>
    </source>
</evidence>
<gene>
    <name evidence="1" type="ORF">ANN_14462</name>
</gene>
<comment type="caution">
    <text evidence="1">The sequence shown here is derived from an EMBL/GenBank/DDBJ whole genome shotgun (WGS) entry which is preliminary data.</text>
</comment>
<dbReference type="PANTHER" id="PTHR47027">
    <property type="entry name" value="REVERSE TRANSCRIPTASE DOMAIN-CONTAINING PROTEIN"/>
    <property type="match status" value="1"/>
</dbReference>
<keyword evidence="2" id="KW-1185">Reference proteome</keyword>
<evidence type="ECO:0000313" key="2">
    <source>
        <dbReference type="Proteomes" id="UP001148838"/>
    </source>
</evidence>
<dbReference type="Proteomes" id="UP001148838">
    <property type="component" value="Unassembled WGS sequence"/>
</dbReference>
<accession>A0ABQ8SXV6</accession>
<name>A0ABQ8SXV6_PERAM</name>
<dbReference type="PANTHER" id="PTHR47027:SF20">
    <property type="entry name" value="REVERSE TRANSCRIPTASE-LIKE PROTEIN WITH RNA-DIRECTED DNA POLYMERASE DOMAIN"/>
    <property type="match status" value="1"/>
</dbReference>
<protein>
    <submittedName>
        <fullName evidence="1">Uncharacterized protein</fullName>
    </submittedName>
</protein>
<proteinExistence type="predicted"/>
<organism evidence="1 2">
    <name type="scientific">Periplaneta americana</name>
    <name type="common">American cockroach</name>
    <name type="synonym">Blatta americana</name>
    <dbReference type="NCBI Taxonomy" id="6978"/>
    <lineage>
        <taxon>Eukaryota</taxon>
        <taxon>Metazoa</taxon>
        <taxon>Ecdysozoa</taxon>
        <taxon>Arthropoda</taxon>
        <taxon>Hexapoda</taxon>
        <taxon>Insecta</taxon>
        <taxon>Pterygota</taxon>
        <taxon>Neoptera</taxon>
        <taxon>Polyneoptera</taxon>
        <taxon>Dictyoptera</taxon>
        <taxon>Blattodea</taxon>
        <taxon>Blattoidea</taxon>
        <taxon>Blattidae</taxon>
        <taxon>Blattinae</taxon>
        <taxon>Periplaneta</taxon>
    </lineage>
</organism>
<dbReference type="EMBL" id="JAJSOF020000019">
    <property type="protein sequence ID" value="KAJ4438517.1"/>
    <property type="molecule type" value="Genomic_DNA"/>
</dbReference>
<sequence length="182" mass="20762">MAGLCEGGNEPPVSLKAIYLDLNRSRITFLLLCNVTFIGKSHGLNIRPLLHSRSQCWAVVSPSRKFSSIQYGMKINANKTKSMIIGREIKKINLRILNEPVEQVNSFKYFGCSISSNMSCCQEVTRRIAMAKEAYNRKRSIFCGPLGKELRKRCSVWSVALYGAETWTLRRSEEKRIESFEM</sequence>